<keyword evidence="2" id="KW-1185">Reference proteome</keyword>
<proteinExistence type="predicted"/>
<dbReference type="Proteomes" id="UP000789375">
    <property type="component" value="Unassembled WGS sequence"/>
</dbReference>
<organism evidence="1 2">
    <name type="scientific">Funneliformis mosseae</name>
    <name type="common">Endomycorrhizal fungus</name>
    <name type="synonym">Glomus mosseae</name>
    <dbReference type="NCBI Taxonomy" id="27381"/>
    <lineage>
        <taxon>Eukaryota</taxon>
        <taxon>Fungi</taxon>
        <taxon>Fungi incertae sedis</taxon>
        <taxon>Mucoromycota</taxon>
        <taxon>Glomeromycotina</taxon>
        <taxon>Glomeromycetes</taxon>
        <taxon>Glomerales</taxon>
        <taxon>Glomeraceae</taxon>
        <taxon>Funneliformis</taxon>
    </lineage>
</organism>
<protein>
    <submittedName>
        <fullName evidence="1">1218_t:CDS:1</fullName>
    </submittedName>
</protein>
<dbReference type="EMBL" id="CAJVPP010002773">
    <property type="protein sequence ID" value="CAG8611221.1"/>
    <property type="molecule type" value="Genomic_DNA"/>
</dbReference>
<evidence type="ECO:0000313" key="2">
    <source>
        <dbReference type="Proteomes" id="UP000789375"/>
    </source>
</evidence>
<dbReference type="AlphaFoldDB" id="A0A9N9CPS0"/>
<evidence type="ECO:0000313" key="1">
    <source>
        <dbReference type="EMBL" id="CAG8611221.1"/>
    </source>
</evidence>
<name>A0A9N9CPS0_FUNMO</name>
<gene>
    <name evidence="1" type="ORF">FMOSSE_LOCUS9470</name>
</gene>
<feature type="non-terminal residue" evidence="1">
    <location>
        <position position="1"/>
    </location>
</feature>
<reference evidence="1" key="1">
    <citation type="submission" date="2021-06" db="EMBL/GenBank/DDBJ databases">
        <authorList>
            <person name="Kallberg Y."/>
            <person name="Tangrot J."/>
            <person name="Rosling A."/>
        </authorList>
    </citation>
    <scope>NUCLEOTIDE SEQUENCE</scope>
    <source>
        <strain evidence="1">87-6 pot B 2015</strain>
    </source>
</reference>
<sequence length="190" mass="21934">MNVNTEREVIAKAVLRSECDNYFYEYLIRRREQASFVKEIQIENSCYCTTLLNLKNDHELGVNAKSALDAFEVKYLFFLVIHPIILVLLKQEHLRASSVCSYDKLRFGLHLAKASSVEKKSSIVTNLWTEIQNLEEEKNAIRTASLGHLNIFGKTLTQYANGIESTNLPTNFHHQPEVQQELRESNTMRN</sequence>
<accession>A0A9N9CPS0</accession>
<comment type="caution">
    <text evidence="1">The sequence shown here is derived from an EMBL/GenBank/DDBJ whole genome shotgun (WGS) entry which is preliminary data.</text>
</comment>